<evidence type="ECO:0000313" key="5">
    <source>
        <dbReference type="Ensembl" id="ENSFHEP00000025334.1"/>
    </source>
</evidence>
<dbReference type="InterPro" id="IPR013783">
    <property type="entry name" value="Ig-like_fold"/>
</dbReference>
<name>A0A3Q2QF27_FUNHE</name>
<dbReference type="AlphaFoldDB" id="A0A3Q2QF27"/>
<keyword evidence="6" id="KW-1185">Reference proteome</keyword>
<dbReference type="SMART" id="SM00406">
    <property type="entry name" value="IGv"/>
    <property type="match status" value="1"/>
</dbReference>
<dbReference type="PROSITE" id="PS50835">
    <property type="entry name" value="IG_LIKE"/>
    <property type="match status" value="1"/>
</dbReference>
<dbReference type="SUPFAM" id="SSF48726">
    <property type="entry name" value="Immunoglobulin"/>
    <property type="match status" value="1"/>
</dbReference>
<dbReference type="Pfam" id="PF07686">
    <property type="entry name" value="V-set"/>
    <property type="match status" value="1"/>
</dbReference>
<dbReference type="PANTHER" id="PTHR24100:SF151">
    <property type="entry name" value="ICOS LIGAND"/>
    <property type="match status" value="1"/>
</dbReference>
<evidence type="ECO:0000259" key="4">
    <source>
        <dbReference type="PROSITE" id="PS50835"/>
    </source>
</evidence>
<dbReference type="Proteomes" id="UP000265000">
    <property type="component" value="Unplaced"/>
</dbReference>
<sequence>TEQLQSLIYFLFVEPGEDAVLTCQAPSGAAVTVVKWTTDGHPADEYLLLYRNSRSYDNHQPEAYRGRVVLKNPAVARDGDFSVVLKNVSMEDTGTYRCLVLMSTKNNVAEHLVVIRLRTAMPSGTSEIKRLFLFSSDCRKAFVGGFFTFLSTFSILENNLIHKISQEEKETFVRQVLTQRLFTSHD</sequence>
<dbReference type="InterPro" id="IPR036179">
    <property type="entry name" value="Ig-like_dom_sf"/>
</dbReference>
<dbReference type="GeneTree" id="ENSGT01140000284686"/>
<comment type="subcellular location">
    <subcellularLocation>
        <location evidence="1">Membrane</location>
    </subcellularLocation>
</comment>
<feature type="domain" description="Ig-like" evidence="4">
    <location>
        <begin position="13"/>
        <end position="109"/>
    </location>
</feature>
<dbReference type="Gene3D" id="2.60.40.10">
    <property type="entry name" value="Immunoglobulins"/>
    <property type="match status" value="1"/>
</dbReference>
<dbReference type="PANTHER" id="PTHR24100">
    <property type="entry name" value="BUTYROPHILIN"/>
    <property type="match status" value="1"/>
</dbReference>
<reference evidence="5" key="2">
    <citation type="submission" date="2025-09" db="UniProtKB">
        <authorList>
            <consortium name="Ensembl"/>
        </authorList>
    </citation>
    <scope>IDENTIFICATION</scope>
</reference>
<evidence type="ECO:0000256" key="3">
    <source>
        <dbReference type="ARBA" id="ARBA00023319"/>
    </source>
</evidence>
<evidence type="ECO:0000256" key="2">
    <source>
        <dbReference type="ARBA" id="ARBA00023136"/>
    </source>
</evidence>
<reference evidence="5" key="1">
    <citation type="submission" date="2025-08" db="UniProtKB">
        <authorList>
            <consortium name="Ensembl"/>
        </authorList>
    </citation>
    <scope>IDENTIFICATION</scope>
</reference>
<keyword evidence="2" id="KW-0472">Membrane</keyword>
<protein>
    <recommendedName>
        <fullName evidence="4">Ig-like domain-containing protein</fullName>
    </recommendedName>
</protein>
<proteinExistence type="predicted"/>
<dbReference type="InterPro" id="IPR007110">
    <property type="entry name" value="Ig-like_dom"/>
</dbReference>
<organism evidence="5 6">
    <name type="scientific">Fundulus heteroclitus</name>
    <name type="common">Killifish</name>
    <name type="synonym">Mummichog</name>
    <dbReference type="NCBI Taxonomy" id="8078"/>
    <lineage>
        <taxon>Eukaryota</taxon>
        <taxon>Metazoa</taxon>
        <taxon>Chordata</taxon>
        <taxon>Craniata</taxon>
        <taxon>Vertebrata</taxon>
        <taxon>Euteleostomi</taxon>
        <taxon>Actinopterygii</taxon>
        <taxon>Neopterygii</taxon>
        <taxon>Teleostei</taxon>
        <taxon>Neoteleostei</taxon>
        <taxon>Acanthomorphata</taxon>
        <taxon>Ovalentaria</taxon>
        <taxon>Atherinomorphae</taxon>
        <taxon>Cyprinodontiformes</taxon>
        <taxon>Fundulidae</taxon>
        <taxon>Fundulus</taxon>
    </lineage>
</organism>
<evidence type="ECO:0000313" key="6">
    <source>
        <dbReference type="Proteomes" id="UP000265000"/>
    </source>
</evidence>
<dbReference type="GO" id="GO:0009897">
    <property type="term" value="C:external side of plasma membrane"/>
    <property type="evidence" value="ECO:0007669"/>
    <property type="project" value="TreeGrafter"/>
</dbReference>
<dbReference type="GO" id="GO:0050852">
    <property type="term" value="P:T cell receptor signaling pathway"/>
    <property type="evidence" value="ECO:0007669"/>
    <property type="project" value="TreeGrafter"/>
</dbReference>
<dbReference type="InterPro" id="IPR050504">
    <property type="entry name" value="IgSF_BTN/MOG"/>
</dbReference>
<dbReference type="GO" id="GO:0001817">
    <property type="term" value="P:regulation of cytokine production"/>
    <property type="evidence" value="ECO:0007669"/>
    <property type="project" value="TreeGrafter"/>
</dbReference>
<keyword evidence="3" id="KW-0393">Immunoglobulin domain</keyword>
<evidence type="ECO:0000256" key="1">
    <source>
        <dbReference type="ARBA" id="ARBA00004370"/>
    </source>
</evidence>
<dbReference type="Ensembl" id="ENSFHET00000005488.1">
    <property type="protein sequence ID" value="ENSFHEP00000025334.1"/>
    <property type="gene ID" value="ENSFHEG00000007503.1"/>
</dbReference>
<dbReference type="InterPro" id="IPR013106">
    <property type="entry name" value="Ig_V-set"/>
</dbReference>
<dbReference type="GO" id="GO:0005102">
    <property type="term" value="F:signaling receptor binding"/>
    <property type="evidence" value="ECO:0007669"/>
    <property type="project" value="TreeGrafter"/>
</dbReference>
<dbReference type="InterPro" id="IPR003599">
    <property type="entry name" value="Ig_sub"/>
</dbReference>
<dbReference type="SMART" id="SM00409">
    <property type="entry name" value="IG"/>
    <property type="match status" value="1"/>
</dbReference>
<accession>A0A3Q2QF27</accession>